<dbReference type="InterPro" id="IPR032675">
    <property type="entry name" value="LRR_dom_sf"/>
</dbReference>
<name>A0A2P2MY71_RHIMU</name>
<accession>A0A2P2MY71</accession>
<evidence type="ECO:0000313" key="1">
    <source>
        <dbReference type="EMBL" id="MBX35167.1"/>
    </source>
</evidence>
<dbReference type="Gene3D" id="3.80.10.10">
    <property type="entry name" value="Ribonuclease Inhibitor"/>
    <property type="match status" value="1"/>
</dbReference>
<dbReference type="SUPFAM" id="SSF52047">
    <property type="entry name" value="RNI-like"/>
    <property type="match status" value="1"/>
</dbReference>
<proteinExistence type="predicted"/>
<dbReference type="AlphaFoldDB" id="A0A2P2MY71"/>
<sequence>MLPLAHFAQNLRQINISHTSVTDLGLLSLASIGCLQSMTVLHLKGLTPNGLAAALFACGGLRKVKLHASFKSCFAYNLFEHFETRGCVFEWRDKEFQVLNFQINPF</sequence>
<protein>
    <submittedName>
        <fullName evidence="1">Uncharacterized protein</fullName>
    </submittedName>
</protein>
<organism evidence="1">
    <name type="scientific">Rhizophora mucronata</name>
    <name type="common">Asiatic mangrove</name>
    <dbReference type="NCBI Taxonomy" id="61149"/>
    <lineage>
        <taxon>Eukaryota</taxon>
        <taxon>Viridiplantae</taxon>
        <taxon>Streptophyta</taxon>
        <taxon>Embryophyta</taxon>
        <taxon>Tracheophyta</taxon>
        <taxon>Spermatophyta</taxon>
        <taxon>Magnoliopsida</taxon>
        <taxon>eudicotyledons</taxon>
        <taxon>Gunneridae</taxon>
        <taxon>Pentapetalae</taxon>
        <taxon>rosids</taxon>
        <taxon>fabids</taxon>
        <taxon>Malpighiales</taxon>
        <taxon>Rhizophoraceae</taxon>
        <taxon>Rhizophora</taxon>
    </lineage>
</organism>
<dbReference type="EMBL" id="GGEC01054683">
    <property type="protein sequence ID" value="MBX35167.1"/>
    <property type="molecule type" value="Transcribed_RNA"/>
</dbReference>
<reference evidence="1" key="1">
    <citation type="submission" date="2018-02" db="EMBL/GenBank/DDBJ databases">
        <title>Rhizophora mucronata_Transcriptome.</title>
        <authorList>
            <person name="Meera S.P."/>
            <person name="Sreeshan A."/>
            <person name="Augustine A."/>
        </authorList>
    </citation>
    <scope>NUCLEOTIDE SEQUENCE</scope>
    <source>
        <tissue evidence="1">Leaf</tissue>
    </source>
</reference>